<dbReference type="AlphaFoldDB" id="D6WWS2"/>
<sequence>MTRISTGTVTLHRSGDLFDNLNVPNYRPPVRAAIIPSRESFRNTFAGPQHVPAFGVGQSHVIVIMHRILVVGRSVDVGGVAETFRQVMVAQRMPVEIASIHVPVIEKPLVVVGALSTEIVRLQVGRADVVVIKGQVASALVQVGDIAAVQVAIIGVAIDVVFAGADQKH</sequence>
<evidence type="ECO:0000313" key="2">
    <source>
        <dbReference type="Proteomes" id="UP000007266"/>
    </source>
</evidence>
<reference evidence="1 2" key="1">
    <citation type="journal article" date="2008" name="Nature">
        <title>The genome of the model beetle and pest Tribolium castaneum.</title>
        <authorList>
            <consortium name="Tribolium Genome Sequencing Consortium"/>
            <person name="Richards S."/>
            <person name="Gibbs R.A."/>
            <person name="Weinstock G.M."/>
            <person name="Brown S.J."/>
            <person name="Denell R."/>
            <person name="Beeman R.W."/>
            <person name="Gibbs R."/>
            <person name="Beeman R.W."/>
            <person name="Brown S.J."/>
            <person name="Bucher G."/>
            <person name="Friedrich M."/>
            <person name="Grimmelikhuijzen C.J."/>
            <person name="Klingler M."/>
            <person name="Lorenzen M."/>
            <person name="Richards S."/>
            <person name="Roth S."/>
            <person name="Schroder R."/>
            <person name="Tautz D."/>
            <person name="Zdobnov E.M."/>
            <person name="Muzny D."/>
            <person name="Gibbs R.A."/>
            <person name="Weinstock G.M."/>
            <person name="Attaway T."/>
            <person name="Bell S."/>
            <person name="Buhay C.J."/>
            <person name="Chandrabose M.N."/>
            <person name="Chavez D."/>
            <person name="Clerk-Blankenburg K.P."/>
            <person name="Cree A."/>
            <person name="Dao M."/>
            <person name="Davis C."/>
            <person name="Chacko J."/>
            <person name="Dinh H."/>
            <person name="Dugan-Rocha S."/>
            <person name="Fowler G."/>
            <person name="Garner T.T."/>
            <person name="Garnes J."/>
            <person name="Gnirke A."/>
            <person name="Hawes A."/>
            <person name="Hernandez J."/>
            <person name="Hines S."/>
            <person name="Holder M."/>
            <person name="Hume J."/>
            <person name="Jhangiani S.N."/>
            <person name="Joshi V."/>
            <person name="Khan Z.M."/>
            <person name="Jackson L."/>
            <person name="Kovar C."/>
            <person name="Kowis A."/>
            <person name="Lee S."/>
            <person name="Lewis L.R."/>
            <person name="Margolis J."/>
            <person name="Morgan M."/>
            <person name="Nazareth L.V."/>
            <person name="Nguyen N."/>
            <person name="Okwuonu G."/>
            <person name="Parker D."/>
            <person name="Richards S."/>
            <person name="Ruiz S.J."/>
            <person name="Santibanez J."/>
            <person name="Savard J."/>
            <person name="Scherer S.E."/>
            <person name="Schneider B."/>
            <person name="Sodergren E."/>
            <person name="Tautz D."/>
            <person name="Vattahil S."/>
            <person name="Villasana D."/>
            <person name="White C.S."/>
            <person name="Wright R."/>
            <person name="Park Y."/>
            <person name="Beeman R.W."/>
            <person name="Lord J."/>
            <person name="Oppert B."/>
            <person name="Lorenzen M."/>
            <person name="Brown S."/>
            <person name="Wang L."/>
            <person name="Savard J."/>
            <person name="Tautz D."/>
            <person name="Richards S."/>
            <person name="Weinstock G."/>
            <person name="Gibbs R.A."/>
            <person name="Liu Y."/>
            <person name="Worley K."/>
            <person name="Weinstock G."/>
            <person name="Elsik C.G."/>
            <person name="Reese J.T."/>
            <person name="Elhaik E."/>
            <person name="Landan G."/>
            <person name="Graur D."/>
            <person name="Arensburger P."/>
            <person name="Atkinson P."/>
            <person name="Beeman R.W."/>
            <person name="Beidler J."/>
            <person name="Brown S.J."/>
            <person name="Demuth J.P."/>
            <person name="Drury D.W."/>
            <person name="Du Y.Z."/>
            <person name="Fujiwara H."/>
            <person name="Lorenzen M."/>
            <person name="Maselli V."/>
            <person name="Osanai M."/>
            <person name="Park Y."/>
            <person name="Robertson H.M."/>
            <person name="Tu Z."/>
            <person name="Wang J.J."/>
            <person name="Wang S."/>
            <person name="Richards S."/>
            <person name="Song H."/>
            <person name="Zhang L."/>
            <person name="Sodergren E."/>
            <person name="Werner D."/>
            <person name="Stanke M."/>
            <person name="Morgenstern B."/>
            <person name="Solovyev V."/>
            <person name="Kosarev P."/>
            <person name="Brown G."/>
            <person name="Chen H.C."/>
            <person name="Ermolaeva O."/>
            <person name="Hlavina W."/>
            <person name="Kapustin Y."/>
            <person name="Kiryutin B."/>
            <person name="Kitts P."/>
            <person name="Maglott D."/>
            <person name="Pruitt K."/>
            <person name="Sapojnikov V."/>
            <person name="Souvorov A."/>
            <person name="Mackey A.J."/>
            <person name="Waterhouse R.M."/>
            <person name="Wyder S."/>
            <person name="Zdobnov E.M."/>
            <person name="Zdobnov E.M."/>
            <person name="Wyder S."/>
            <person name="Kriventseva E.V."/>
            <person name="Kadowaki T."/>
            <person name="Bork P."/>
            <person name="Aranda M."/>
            <person name="Bao R."/>
            <person name="Beermann A."/>
            <person name="Berns N."/>
            <person name="Bolognesi R."/>
            <person name="Bonneton F."/>
            <person name="Bopp D."/>
            <person name="Brown S.J."/>
            <person name="Bucher G."/>
            <person name="Butts T."/>
            <person name="Chaumot A."/>
            <person name="Denell R.E."/>
            <person name="Ferrier D.E."/>
            <person name="Friedrich M."/>
            <person name="Gordon C.M."/>
            <person name="Jindra M."/>
            <person name="Klingler M."/>
            <person name="Lan Q."/>
            <person name="Lattorff H.M."/>
            <person name="Laudet V."/>
            <person name="von Levetsow C."/>
            <person name="Liu Z."/>
            <person name="Lutz R."/>
            <person name="Lynch J.A."/>
            <person name="da Fonseca R.N."/>
            <person name="Posnien N."/>
            <person name="Reuter R."/>
            <person name="Roth S."/>
            <person name="Savard J."/>
            <person name="Schinko J.B."/>
            <person name="Schmitt C."/>
            <person name="Schoppmeier M."/>
            <person name="Schroder R."/>
            <person name="Shippy T.D."/>
            <person name="Simonnet F."/>
            <person name="Marques-Souza H."/>
            <person name="Tautz D."/>
            <person name="Tomoyasu Y."/>
            <person name="Trauner J."/>
            <person name="Van der Zee M."/>
            <person name="Vervoort M."/>
            <person name="Wittkopp N."/>
            <person name="Wimmer E.A."/>
            <person name="Yang X."/>
            <person name="Jones A.K."/>
            <person name="Sattelle D.B."/>
            <person name="Ebert P.R."/>
            <person name="Nelson D."/>
            <person name="Scott J.G."/>
            <person name="Beeman R.W."/>
            <person name="Muthukrishnan S."/>
            <person name="Kramer K.J."/>
            <person name="Arakane Y."/>
            <person name="Beeman R.W."/>
            <person name="Zhu Q."/>
            <person name="Hogenkamp D."/>
            <person name="Dixit R."/>
            <person name="Oppert B."/>
            <person name="Jiang H."/>
            <person name="Zou Z."/>
            <person name="Marshall J."/>
            <person name="Elpidina E."/>
            <person name="Vinokurov K."/>
            <person name="Oppert C."/>
            <person name="Zou Z."/>
            <person name="Evans J."/>
            <person name="Lu Z."/>
            <person name="Zhao P."/>
            <person name="Sumathipala N."/>
            <person name="Altincicek B."/>
            <person name="Vilcinskas A."/>
            <person name="Williams M."/>
            <person name="Hultmark D."/>
            <person name="Hetru C."/>
            <person name="Jiang H."/>
            <person name="Grimmelikhuijzen C.J."/>
            <person name="Hauser F."/>
            <person name="Cazzamali G."/>
            <person name="Williamson M."/>
            <person name="Park Y."/>
            <person name="Li B."/>
            <person name="Tanaka Y."/>
            <person name="Predel R."/>
            <person name="Neupert S."/>
            <person name="Schachtner J."/>
            <person name="Verleyen P."/>
            <person name="Raible F."/>
            <person name="Bork P."/>
            <person name="Friedrich M."/>
            <person name="Walden K.K."/>
            <person name="Robertson H.M."/>
            <person name="Angeli S."/>
            <person name="Foret S."/>
            <person name="Bucher G."/>
            <person name="Schuetz S."/>
            <person name="Maleszka R."/>
            <person name="Wimmer E.A."/>
            <person name="Beeman R.W."/>
            <person name="Lorenzen M."/>
            <person name="Tomoyasu Y."/>
            <person name="Miller S.C."/>
            <person name="Grossmann D."/>
            <person name="Bucher G."/>
        </authorList>
    </citation>
    <scope>NUCLEOTIDE SEQUENCE [LARGE SCALE GENOMIC DNA]</scope>
    <source>
        <strain evidence="1 2">Georgia GA2</strain>
    </source>
</reference>
<dbReference type="Proteomes" id="UP000007266">
    <property type="component" value="Linkage group 8"/>
</dbReference>
<dbReference type="HOGENOM" id="CLU_1580549_0_0_1"/>
<evidence type="ECO:0000313" key="1">
    <source>
        <dbReference type="EMBL" id="EFA08088.1"/>
    </source>
</evidence>
<name>D6WWS2_TRICA</name>
<reference evidence="1 2" key="2">
    <citation type="journal article" date="2010" name="Nucleic Acids Res.">
        <title>BeetleBase in 2010: revisions to provide comprehensive genomic information for Tribolium castaneum.</title>
        <authorList>
            <person name="Kim H.S."/>
            <person name="Murphy T."/>
            <person name="Xia J."/>
            <person name="Caragea D."/>
            <person name="Park Y."/>
            <person name="Beeman R.W."/>
            <person name="Lorenzen M.D."/>
            <person name="Butcher S."/>
            <person name="Manak J.R."/>
            <person name="Brown S.J."/>
        </authorList>
    </citation>
    <scope>GENOME REANNOTATION</scope>
    <source>
        <strain evidence="1 2">Georgia GA2</strain>
    </source>
</reference>
<protein>
    <submittedName>
        <fullName evidence="1">Uncharacterized protein</fullName>
    </submittedName>
</protein>
<dbReference type="EMBL" id="KQ971361">
    <property type="protein sequence ID" value="EFA08088.1"/>
    <property type="molecule type" value="Genomic_DNA"/>
</dbReference>
<proteinExistence type="predicted"/>
<accession>D6WWS2</accession>
<keyword evidence="2" id="KW-1185">Reference proteome</keyword>
<dbReference type="InParanoid" id="D6WWS2"/>
<organism evidence="1 2">
    <name type="scientific">Tribolium castaneum</name>
    <name type="common">Red flour beetle</name>
    <dbReference type="NCBI Taxonomy" id="7070"/>
    <lineage>
        <taxon>Eukaryota</taxon>
        <taxon>Metazoa</taxon>
        <taxon>Ecdysozoa</taxon>
        <taxon>Arthropoda</taxon>
        <taxon>Hexapoda</taxon>
        <taxon>Insecta</taxon>
        <taxon>Pterygota</taxon>
        <taxon>Neoptera</taxon>
        <taxon>Endopterygota</taxon>
        <taxon>Coleoptera</taxon>
        <taxon>Polyphaga</taxon>
        <taxon>Cucujiformia</taxon>
        <taxon>Tenebrionidae</taxon>
        <taxon>Tenebrionidae incertae sedis</taxon>
        <taxon>Tribolium</taxon>
    </lineage>
</organism>
<gene>
    <name evidence="1" type="primary">GLEAN_05692</name>
    <name evidence="1" type="ORF">TcasGA2_TC005692</name>
</gene>